<proteinExistence type="predicted"/>
<keyword evidence="2" id="KW-1185">Reference proteome</keyword>
<dbReference type="EMBL" id="CVRI01000057">
    <property type="protein sequence ID" value="CRL01994.1"/>
    <property type="molecule type" value="Genomic_DNA"/>
</dbReference>
<gene>
    <name evidence="1" type="ORF">CLUMA_CG015690</name>
</gene>
<sequence length="66" mass="7663">MTTLTVLSEINDEGRTYVTRIKPPSARWESKVVIQLAYHTIRSKLSRHFLSKLNSTRTEIYANINL</sequence>
<dbReference type="AlphaFoldDB" id="A0A1J1IQH6"/>
<dbReference type="Proteomes" id="UP000183832">
    <property type="component" value="Unassembled WGS sequence"/>
</dbReference>
<evidence type="ECO:0000313" key="1">
    <source>
        <dbReference type="EMBL" id="CRL01994.1"/>
    </source>
</evidence>
<evidence type="ECO:0000313" key="2">
    <source>
        <dbReference type="Proteomes" id="UP000183832"/>
    </source>
</evidence>
<organism evidence="1 2">
    <name type="scientific">Clunio marinus</name>
    <dbReference type="NCBI Taxonomy" id="568069"/>
    <lineage>
        <taxon>Eukaryota</taxon>
        <taxon>Metazoa</taxon>
        <taxon>Ecdysozoa</taxon>
        <taxon>Arthropoda</taxon>
        <taxon>Hexapoda</taxon>
        <taxon>Insecta</taxon>
        <taxon>Pterygota</taxon>
        <taxon>Neoptera</taxon>
        <taxon>Endopterygota</taxon>
        <taxon>Diptera</taxon>
        <taxon>Nematocera</taxon>
        <taxon>Chironomoidea</taxon>
        <taxon>Chironomidae</taxon>
        <taxon>Clunio</taxon>
    </lineage>
</organism>
<accession>A0A1J1IQH6</accession>
<name>A0A1J1IQH6_9DIPT</name>
<reference evidence="1 2" key="1">
    <citation type="submission" date="2015-04" db="EMBL/GenBank/DDBJ databases">
        <authorList>
            <person name="Syromyatnikov M.Y."/>
            <person name="Popov V.N."/>
        </authorList>
    </citation>
    <scope>NUCLEOTIDE SEQUENCE [LARGE SCALE GENOMIC DNA]</scope>
</reference>
<protein>
    <submittedName>
        <fullName evidence="1">CLUMA_CG015690, isoform A</fullName>
    </submittedName>
</protein>